<name>A0A239H0V1_9BACT</name>
<evidence type="ECO:0000259" key="1">
    <source>
        <dbReference type="Pfam" id="PF04738"/>
    </source>
</evidence>
<keyword evidence="4" id="KW-1185">Reference proteome</keyword>
<dbReference type="InterPro" id="IPR023809">
    <property type="entry name" value="Thiopep_bacteriocin_synth_dom"/>
</dbReference>
<evidence type="ECO:0000259" key="2">
    <source>
        <dbReference type="Pfam" id="PF14028"/>
    </source>
</evidence>
<dbReference type="Proteomes" id="UP000198480">
    <property type="component" value="Unassembled WGS sequence"/>
</dbReference>
<accession>A0A239H0V1</accession>
<sequence length="883" mass="103762">MDYIIRIPLVTFDIYDESEVDQNFQFVKDAIKVSSEVLYQEIKDSNYSSLSPTLKMKVYKYLLRGKYRGTPFGKWVGSGLGVFGESHLLEIKQVNYHVCSTGNEGELHSRKHQSKSSSYILNPGFKAYDGYYICDQFSEQAEKWENMFIGAHPVVAFIYQYFQQQESLTFRLFKTWFKDVIESEIQSYWDNLIASGILVSASYKVTLKKEDSCYVDSYVEGNFELPVSIKNSLDHVSNEIGGLFKLYNTTYMSRFLELFHQNFDDRAVDLIKIFDPIHSLGEFVGKVINIPTERDHDLLKNRVMLELCKGSLEVDLKAISPTSAITDCRSMTYMFKVNQNQEIIIENMVCNKPLVYLGRHDKIKLLRKYGEKIVRELYDNSKVIYAEIEISEKDHFRQLMNHQPYTPYVISCISQSAEEGYIPPDRLLIGLVDQEVVLFDKKLKRRVIPIISHPLSGLYISHPISKLMWEIANQNLPQFQFYREKAFTGLNYIPRLRWGNVILQPRKWKLHEDVVTSTDELRSLLQTLNIPNQILAGLMDLELSLDWSKTWDLDILFQELKKVKAIEVRENLYQGLRCTQEDPMYPQYIYTHAYQVNKDSSLKMSKLNPVERKSESWLYFKIEIPEDLGKYFLSVVWAKIFESVFKNEDDRQWFYLHYYNPNHELRIRVELKEKEERSYLINQIFGAVVRRMAGSKISLCDYYPETRKYSKEDLSISENLFSLESSLVFESIAKSYLLSGPILGFSAESILIFMLRIWIPLVGKDSLWDVLKRHIHGMIRGIDKPDFVDMRQVYSSSIQGNLEESIEIESFAINYQKILETHSFYHRPRKCKDFILNHIHMMCNRFFLHESSYYETLFIYCLYRELGKRRFKGVREKGKGALE</sequence>
<dbReference type="EMBL" id="FZOK01000021">
    <property type="protein sequence ID" value="SNS74755.1"/>
    <property type="molecule type" value="Genomic_DNA"/>
</dbReference>
<protein>
    <submittedName>
        <fullName evidence="3">Thiopeptide-type bacteriocin biosynthesis domain-containing protein</fullName>
    </submittedName>
</protein>
<feature type="domain" description="Lantibiotic dehydratase N-terminal" evidence="1">
    <location>
        <begin position="379"/>
        <end position="556"/>
    </location>
</feature>
<evidence type="ECO:0000313" key="4">
    <source>
        <dbReference type="Proteomes" id="UP000198480"/>
    </source>
</evidence>
<reference evidence="4" key="1">
    <citation type="submission" date="2017-06" db="EMBL/GenBank/DDBJ databases">
        <authorList>
            <person name="Varghese N."/>
            <person name="Submissions S."/>
        </authorList>
    </citation>
    <scope>NUCLEOTIDE SEQUENCE [LARGE SCALE GENOMIC DNA]</scope>
    <source>
        <strain evidence="4">5C</strain>
    </source>
</reference>
<evidence type="ECO:0000313" key="3">
    <source>
        <dbReference type="EMBL" id="SNS74755.1"/>
    </source>
</evidence>
<dbReference type="Pfam" id="PF04738">
    <property type="entry name" value="Lant_dehydr_N"/>
    <property type="match status" value="1"/>
</dbReference>
<organism evidence="3 4">
    <name type="scientific">Belliella buryatensis</name>
    <dbReference type="NCBI Taxonomy" id="1500549"/>
    <lineage>
        <taxon>Bacteria</taxon>
        <taxon>Pseudomonadati</taxon>
        <taxon>Bacteroidota</taxon>
        <taxon>Cytophagia</taxon>
        <taxon>Cytophagales</taxon>
        <taxon>Cyclobacteriaceae</taxon>
        <taxon>Belliella</taxon>
    </lineage>
</organism>
<dbReference type="InterPro" id="IPR006827">
    <property type="entry name" value="Lant_deHydtase_N"/>
</dbReference>
<proteinExistence type="predicted"/>
<feature type="domain" description="Thiopeptide-type bacteriocin biosynthesis" evidence="2">
    <location>
        <begin position="617"/>
        <end position="864"/>
    </location>
</feature>
<dbReference type="Pfam" id="PF14028">
    <property type="entry name" value="Lant_dehydr_C"/>
    <property type="match status" value="1"/>
</dbReference>
<gene>
    <name evidence="3" type="ORF">SAMN06295967_12126</name>
</gene>
<dbReference type="AlphaFoldDB" id="A0A239H0V1"/>